<name>A0A552PU16_9CHRO</name>
<sequence>MNIESTKVTPEEIAQFRAELVDNLSAIAALDAIDECDGYLKYAIPLLLMRETGTEPDRSIGDLLKKCRQFICQEEVREALESGMIAPAIEPISMGAGIPPGVATAIGICAFKLGMKKGKDSGVSNAVTERLLKSQNSLN</sequence>
<protein>
    <submittedName>
        <fullName evidence="1">Uncharacterized protein</fullName>
    </submittedName>
</protein>
<dbReference type="EMBL" id="SFAC01000170">
    <property type="protein sequence ID" value="TRV60484.1"/>
    <property type="molecule type" value="Genomic_DNA"/>
</dbReference>
<gene>
    <name evidence="1" type="ORF">EWV53_14480</name>
</gene>
<accession>A0A552PU16</accession>
<dbReference type="AlphaFoldDB" id="A0A552PU16"/>
<organism evidence="1 2">
    <name type="scientific">Microcystis panniformis Mp_MB_F_20051200_S9</name>
    <dbReference type="NCBI Taxonomy" id="2486223"/>
    <lineage>
        <taxon>Bacteria</taxon>
        <taxon>Bacillati</taxon>
        <taxon>Cyanobacteriota</taxon>
        <taxon>Cyanophyceae</taxon>
        <taxon>Oscillatoriophycideae</taxon>
        <taxon>Chroococcales</taxon>
        <taxon>Microcystaceae</taxon>
        <taxon>Microcystis</taxon>
    </lineage>
</organism>
<reference evidence="1 2" key="1">
    <citation type="submission" date="2019-01" db="EMBL/GenBank/DDBJ databases">
        <title>Coherence of Microcystis species and biogeography revealed through population genomics.</title>
        <authorList>
            <person name="Perez-Carrascal O.M."/>
            <person name="Terrat Y."/>
            <person name="Giani A."/>
            <person name="Fortin N."/>
            <person name="Tromas N."/>
            <person name="Shapiro B.J."/>
        </authorList>
    </citation>
    <scope>NUCLEOTIDE SEQUENCE [LARGE SCALE GENOMIC DNA]</scope>
    <source>
        <strain evidence="1">Mp_MB_F_20051200_S9</strain>
    </source>
</reference>
<dbReference type="Proteomes" id="UP000317165">
    <property type="component" value="Unassembled WGS sequence"/>
</dbReference>
<evidence type="ECO:0000313" key="2">
    <source>
        <dbReference type="Proteomes" id="UP000317165"/>
    </source>
</evidence>
<evidence type="ECO:0000313" key="1">
    <source>
        <dbReference type="EMBL" id="TRV60484.1"/>
    </source>
</evidence>
<comment type="caution">
    <text evidence="1">The sequence shown here is derived from an EMBL/GenBank/DDBJ whole genome shotgun (WGS) entry which is preliminary data.</text>
</comment>
<proteinExistence type="predicted"/>